<dbReference type="Pfam" id="PF02195">
    <property type="entry name" value="ParB_N"/>
    <property type="match status" value="1"/>
</dbReference>
<dbReference type="Gene3D" id="1.10.10.2830">
    <property type="match status" value="1"/>
</dbReference>
<dbReference type="InterPro" id="IPR004437">
    <property type="entry name" value="ParB/RepB/Spo0J"/>
</dbReference>
<gene>
    <name evidence="3" type="ORF">S12H4_02419</name>
</gene>
<dbReference type="EMBL" id="BARW01000593">
    <property type="protein sequence ID" value="GAI66532.1"/>
    <property type="molecule type" value="Genomic_DNA"/>
</dbReference>
<dbReference type="AlphaFoldDB" id="X1QDI4"/>
<dbReference type="InterPro" id="IPR050336">
    <property type="entry name" value="Chromosome_partition/occlusion"/>
</dbReference>
<dbReference type="GO" id="GO:0005694">
    <property type="term" value="C:chromosome"/>
    <property type="evidence" value="ECO:0007669"/>
    <property type="project" value="TreeGrafter"/>
</dbReference>
<dbReference type="Gene3D" id="3.90.1530.30">
    <property type="match status" value="1"/>
</dbReference>
<dbReference type="PANTHER" id="PTHR33375">
    <property type="entry name" value="CHROMOSOME-PARTITIONING PROTEIN PARB-RELATED"/>
    <property type="match status" value="1"/>
</dbReference>
<organism evidence="3">
    <name type="scientific">marine sediment metagenome</name>
    <dbReference type="NCBI Taxonomy" id="412755"/>
    <lineage>
        <taxon>unclassified sequences</taxon>
        <taxon>metagenomes</taxon>
        <taxon>ecological metagenomes</taxon>
    </lineage>
</organism>
<evidence type="ECO:0000256" key="1">
    <source>
        <dbReference type="ARBA" id="ARBA00022829"/>
    </source>
</evidence>
<dbReference type="SUPFAM" id="SSF109709">
    <property type="entry name" value="KorB DNA-binding domain-like"/>
    <property type="match status" value="1"/>
</dbReference>
<reference evidence="3" key="1">
    <citation type="journal article" date="2014" name="Front. Microbiol.">
        <title>High frequency of phylogenetically diverse reductive dehalogenase-homologous genes in deep subseafloor sedimentary metagenomes.</title>
        <authorList>
            <person name="Kawai M."/>
            <person name="Futagami T."/>
            <person name="Toyoda A."/>
            <person name="Takaki Y."/>
            <person name="Nishi S."/>
            <person name="Hori S."/>
            <person name="Arai W."/>
            <person name="Tsubouchi T."/>
            <person name="Morono Y."/>
            <person name="Uchiyama I."/>
            <person name="Ito T."/>
            <person name="Fujiyama A."/>
            <person name="Inagaki F."/>
            <person name="Takami H."/>
        </authorList>
    </citation>
    <scope>NUCLEOTIDE SEQUENCE</scope>
    <source>
        <strain evidence="3">Expedition CK06-06</strain>
    </source>
</reference>
<dbReference type="InterPro" id="IPR036086">
    <property type="entry name" value="ParB/Sulfiredoxin_sf"/>
</dbReference>
<dbReference type="NCBIfam" id="TIGR00180">
    <property type="entry name" value="parB_part"/>
    <property type="match status" value="1"/>
</dbReference>
<keyword evidence="1" id="KW-0159">Chromosome partition</keyword>
<dbReference type="PANTHER" id="PTHR33375:SF1">
    <property type="entry name" value="CHROMOSOME-PARTITIONING PROTEIN PARB-RELATED"/>
    <property type="match status" value="1"/>
</dbReference>
<protein>
    <recommendedName>
        <fullName evidence="2">ParB-like N-terminal domain-containing protein</fullName>
    </recommendedName>
</protein>
<dbReference type="GO" id="GO:0003677">
    <property type="term" value="F:DNA binding"/>
    <property type="evidence" value="ECO:0007669"/>
    <property type="project" value="InterPro"/>
</dbReference>
<proteinExistence type="predicted"/>
<evidence type="ECO:0000313" key="3">
    <source>
        <dbReference type="EMBL" id="GAI66532.1"/>
    </source>
</evidence>
<dbReference type="SUPFAM" id="SSF110849">
    <property type="entry name" value="ParB/Sulfiredoxin"/>
    <property type="match status" value="1"/>
</dbReference>
<accession>X1QDI4</accession>
<evidence type="ECO:0000259" key="2">
    <source>
        <dbReference type="SMART" id="SM00470"/>
    </source>
</evidence>
<name>X1QDI4_9ZZZZ</name>
<comment type="caution">
    <text evidence="3">The sequence shown here is derived from an EMBL/GenBank/DDBJ whole genome shotgun (WGS) entry which is preliminary data.</text>
</comment>
<dbReference type="GO" id="GO:0007059">
    <property type="term" value="P:chromosome segregation"/>
    <property type="evidence" value="ECO:0007669"/>
    <property type="project" value="UniProtKB-KW"/>
</dbReference>
<sequence>MQQVRDIPIEKIVVGEHEQRLEEDDAEIDGIAASIRRIGIVQPLILEEKDSAFHLVTGHRRLLAAIRVGLSTVPCIVSDSTKVKSAEITFAENFFRKDLSPVEQAGAIADEFKAGRMSIEQLAVAFHKSEHWVHSQIAICDWPHDVLEAVHEKVLSVSAASNLALVTDDTYRAFLVRNAVEQGASARTTSAWLQAFRSQTPPEQAIEAEPVPGAPVQAPAVPQVPCFLCGEVHLINEVSHVPFCGPCIQQLSKARRSTG</sequence>
<dbReference type="Pfam" id="PF17762">
    <property type="entry name" value="HTH_ParB"/>
    <property type="match status" value="1"/>
</dbReference>
<dbReference type="InterPro" id="IPR041468">
    <property type="entry name" value="HTH_ParB/Spo0J"/>
</dbReference>
<feature type="domain" description="ParB-like N-terminal" evidence="2">
    <location>
        <begin position="5"/>
        <end position="94"/>
    </location>
</feature>
<dbReference type="SMART" id="SM00470">
    <property type="entry name" value="ParB"/>
    <property type="match status" value="1"/>
</dbReference>
<dbReference type="InterPro" id="IPR003115">
    <property type="entry name" value="ParB_N"/>
</dbReference>